<accession>A0A6A6DJ12</accession>
<keyword evidence="3" id="KW-1185">Reference proteome</keyword>
<dbReference type="PANTHER" id="PTHR43735:SF5">
    <property type="entry name" value="FAD_NAD(P)-BINDING DOMAIN-CONTAINING PROTEIN"/>
    <property type="match status" value="1"/>
</dbReference>
<proteinExistence type="predicted"/>
<dbReference type="InterPro" id="IPR036188">
    <property type="entry name" value="FAD/NAD-bd_sf"/>
</dbReference>
<dbReference type="GO" id="GO:0050660">
    <property type="term" value="F:flavin adenine dinucleotide binding"/>
    <property type="evidence" value="ECO:0007669"/>
    <property type="project" value="TreeGrafter"/>
</dbReference>
<organism evidence="2 3">
    <name type="scientific">Zopfia rhizophila CBS 207.26</name>
    <dbReference type="NCBI Taxonomy" id="1314779"/>
    <lineage>
        <taxon>Eukaryota</taxon>
        <taxon>Fungi</taxon>
        <taxon>Dikarya</taxon>
        <taxon>Ascomycota</taxon>
        <taxon>Pezizomycotina</taxon>
        <taxon>Dothideomycetes</taxon>
        <taxon>Dothideomycetes incertae sedis</taxon>
        <taxon>Zopfiaceae</taxon>
        <taxon>Zopfia</taxon>
    </lineage>
</organism>
<evidence type="ECO:0000313" key="3">
    <source>
        <dbReference type="Proteomes" id="UP000800200"/>
    </source>
</evidence>
<dbReference type="PANTHER" id="PTHR43735">
    <property type="entry name" value="APOPTOSIS-INDUCING FACTOR 1"/>
    <property type="match status" value="1"/>
</dbReference>
<dbReference type="Pfam" id="PF07992">
    <property type="entry name" value="Pyr_redox_2"/>
    <property type="match status" value="1"/>
</dbReference>
<dbReference type="Gene3D" id="3.50.50.100">
    <property type="match status" value="1"/>
</dbReference>
<evidence type="ECO:0000313" key="2">
    <source>
        <dbReference type="EMBL" id="KAF2179497.1"/>
    </source>
</evidence>
<dbReference type="EMBL" id="ML994666">
    <property type="protein sequence ID" value="KAF2179497.1"/>
    <property type="molecule type" value="Genomic_DNA"/>
</dbReference>
<protein>
    <submittedName>
        <fullName evidence="2">Putative amid-like NADH oxidoreductase</fullName>
    </submittedName>
</protein>
<dbReference type="PRINTS" id="PR00368">
    <property type="entry name" value="FADPNR"/>
</dbReference>
<dbReference type="InterPro" id="IPR023753">
    <property type="entry name" value="FAD/NAD-binding_dom"/>
</dbReference>
<dbReference type="GO" id="GO:0005737">
    <property type="term" value="C:cytoplasm"/>
    <property type="evidence" value="ECO:0007669"/>
    <property type="project" value="TreeGrafter"/>
</dbReference>
<dbReference type="OrthoDB" id="202203at2759"/>
<feature type="domain" description="FAD/NAD(P)-binding" evidence="1">
    <location>
        <begin position="45"/>
        <end position="330"/>
    </location>
</feature>
<dbReference type="GO" id="GO:0004174">
    <property type="term" value="F:electron-transferring-flavoprotein dehydrogenase activity"/>
    <property type="evidence" value="ECO:0007669"/>
    <property type="project" value="TreeGrafter"/>
</dbReference>
<reference evidence="2" key="1">
    <citation type="journal article" date="2020" name="Stud. Mycol.">
        <title>101 Dothideomycetes genomes: a test case for predicting lifestyles and emergence of pathogens.</title>
        <authorList>
            <person name="Haridas S."/>
            <person name="Albert R."/>
            <person name="Binder M."/>
            <person name="Bloem J."/>
            <person name="Labutti K."/>
            <person name="Salamov A."/>
            <person name="Andreopoulos B."/>
            <person name="Baker S."/>
            <person name="Barry K."/>
            <person name="Bills G."/>
            <person name="Bluhm B."/>
            <person name="Cannon C."/>
            <person name="Castanera R."/>
            <person name="Culley D."/>
            <person name="Daum C."/>
            <person name="Ezra D."/>
            <person name="Gonzalez J."/>
            <person name="Henrissat B."/>
            <person name="Kuo A."/>
            <person name="Liang C."/>
            <person name="Lipzen A."/>
            <person name="Lutzoni F."/>
            <person name="Magnuson J."/>
            <person name="Mondo S."/>
            <person name="Nolan M."/>
            <person name="Ohm R."/>
            <person name="Pangilinan J."/>
            <person name="Park H.-J."/>
            <person name="Ramirez L."/>
            <person name="Alfaro M."/>
            <person name="Sun H."/>
            <person name="Tritt A."/>
            <person name="Yoshinaga Y."/>
            <person name="Zwiers L.-H."/>
            <person name="Turgeon B."/>
            <person name="Goodwin S."/>
            <person name="Spatafora J."/>
            <person name="Crous P."/>
            <person name="Grigoriev I."/>
        </authorList>
    </citation>
    <scope>NUCLEOTIDE SEQUENCE</scope>
    <source>
        <strain evidence="2">CBS 207.26</strain>
    </source>
</reference>
<dbReference type="AlphaFoldDB" id="A0A6A6DJ12"/>
<evidence type="ECO:0000259" key="1">
    <source>
        <dbReference type="Pfam" id="PF07992"/>
    </source>
</evidence>
<gene>
    <name evidence="2" type="ORF">K469DRAFT_674037</name>
</gene>
<dbReference type="Proteomes" id="UP000800200">
    <property type="component" value="Unassembled WGS sequence"/>
</dbReference>
<sequence length="422" mass="47143">MPSDKLRLLAKILTFFLPYTLTLLRQRIGALHHKWTYKATPNPKNVVVIGGSFAGFQLVKRLTETLPNGYRVVLIEKNSHLNYLFTFPRFSVVKGYEQLAFIPYTGIASSAPKGIFEHMQGTAMGITDTHVELEGRVTVEYTYLAVATGTSSGLPNKVSATEREDGCAELRKIQDQIQAATKIAVVGGGAVGVELATDIKSFLPEKDVTLVHSRNQLLPTFGKRLHDHVMGVFEGMDIRVILNERPTFDLHGTTLRFADNREEHYDLIIPCTGQTPNSTLIATLSPTSLSRTSRILVYPTLQLANISYPNVFAFGDVAETGGPKMARAAFFQVEIVLENILRMTKAKVRLASLKLKEYQPRLDFEGSIKLTLGEKKYVLYMMERDGRDILVSRDNGKVDLEVGNAWRMFGGKLKEVEFAKRE</sequence>
<dbReference type="SUPFAM" id="SSF51905">
    <property type="entry name" value="FAD/NAD(P)-binding domain"/>
    <property type="match status" value="1"/>
</dbReference>
<name>A0A6A6DJ12_9PEZI</name>